<feature type="region of interest" description="Disordered" evidence="1">
    <location>
        <begin position="141"/>
        <end position="161"/>
    </location>
</feature>
<feature type="compositionally biased region" description="Basic and acidic residues" evidence="1">
    <location>
        <begin position="605"/>
        <end position="618"/>
    </location>
</feature>
<feature type="compositionally biased region" description="Basic and acidic residues" evidence="1">
    <location>
        <begin position="673"/>
        <end position="689"/>
    </location>
</feature>
<name>U6GN96_EIMAC</name>
<organism evidence="2 3">
    <name type="scientific">Eimeria acervulina</name>
    <name type="common">Coccidian parasite</name>
    <dbReference type="NCBI Taxonomy" id="5801"/>
    <lineage>
        <taxon>Eukaryota</taxon>
        <taxon>Sar</taxon>
        <taxon>Alveolata</taxon>
        <taxon>Apicomplexa</taxon>
        <taxon>Conoidasida</taxon>
        <taxon>Coccidia</taxon>
        <taxon>Eucoccidiorida</taxon>
        <taxon>Eimeriorina</taxon>
        <taxon>Eimeriidae</taxon>
        <taxon>Eimeria</taxon>
    </lineage>
</organism>
<feature type="compositionally biased region" description="Polar residues" evidence="1">
    <location>
        <begin position="493"/>
        <end position="507"/>
    </location>
</feature>
<dbReference type="AlphaFoldDB" id="U6GN96"/>
<evidence type="ECO:0000313" key="2">
    <source>
        <dbReference type="EMBL" id="CDI80763.1"/>
    </source>
</evidence>
<keyword evidence="3" id="KW-1185">Reference proteome</keyword>
<feature type="compositionally biased region" description="Polar residues" evidence="1">
    <location>
        <begin position="300"/>
        <end position="320"/>
    </location>
</feature>
<feature type="region of interest" description="Disordered" evidence="1">
    <location>
        <begin position="651"/>
        <end position="704"/>
    </location>
</feature>
<dbReference type="VEuPathDB" id="ToxoDB:EAH_00017340"/>
<feature type="region of interest" description="Disordered" evidence="1">
    <location>
        <begin position="223"/>
        <end position="336"/>
    </location>
</feature>
<evidence type="ECO:0000313" key="3">
    <source>
        <dbReference type="Proteomes" id="UP000018050"/>
    </source>
</evidence>
<dbReference type="GeneID" id="25269804"/>
<reference evidence="2" key="1">
    <citation type="submission" date="2013-10" db="EMBL/GenBank/DDBJ databases">
        <title>Genomic analysis of the causative agents of coccidiosis in chickens.</title>
        <authorList>
            <person name="Reid A.J."/>
            <person name="Blake D."/>
            <person name="Billington K."/>
            <person name="Browne H."/>
            <person name="Dunn M."/>
            <person name="Hung S."/>
            <person name="Kawahara F."/>
            <person name="Miranda-Saavedra D."/>
            <person name="Mourier T."/>
            <person name="Nagra H."/>
            <person name="Otto T.D."/>
            <person name="Rawlings N."/>
            <person name="Sanchez A."/>
            <person name="Sanders M."/>
            <person name="Subramaniam C."/>
            <person name="Tay Y."/>
            <person name="Dear P."/>
            <person name="Doerig C."/>
            <person name="Gruber A."/>
            <person name="Parkinson J."/>
            <person name="Shirley M."/>
            <person name="Wan K.L."/>
            <person name="Berriman M."/>
            <person name="Tomley F."/>
            <person name="Pain A."/>
        </authorList>
    </citation>
    <scope>NUCLEOTIDE SEQUENCE</scope>
    <source>
        <strain evidence="2">Houghton</strain>
    </source>
</reference>
<dbReference type="Proteomes" id="UP000018050">
    <property type="component" value="Unassembled WGS sequence"/>
</dbReference>
<sequence>ERRGGEGGKETGAGVVGKAKAAGPAPARPPPKAAAAQPADSAKPAAPTAAPAGAGAAAGAAASAKSNTVGAEVVRRVLSKRVADDVESAVWNGGEVRFAKRVAITEDGRRGNVSRGVSSRDIVYPGKRASRVQHSEAQYLDFQDEGPNMQQTVESSKQRAETLRRLPTHTAGGKTLMLKAIPKRSPSSQNFVQRVGTPGVSCSIGEEARDRKVLQHAVELGKQHRQPKLGYPLFHSEPPKLLSGEAPTTPQSQGEVSRPPDYLPGTTSLGSGGFESGRAQPRSDSSVAVQKTAPRVGETTLPSTYFSTMQIPSRTSSVLGSNREGVPKQPLSRKLSYVSTLQTPVKARTQRQAPMHSPPMPTAKDIKEAIRLQAVWRGHEVRTWVQAASVVRSMKWDFTSGTTKSTVTTHVKAAVPGRLNAKKAGPPTNSLAAAQVPTKAFRCHIRTPAGAAEAYLLGKSESEPIGVHDTKTSTEEPAPTLPSVNSGRIKEQPSAQGQPSDTCASNESHQRAVAGSKQSVPVALPHEGFGRKQFSGQEITESPQCGLPPSTTSNACGASIGPHTADVGESPFSVKTFPSIARGADLVDARPQSPIIQRSQGAPEAEQHALPRGTRELDLSSPARQSDHVQGAGNENSKLCSTAIAQAENKEVLEHRGPMSVPERTGLVGKPSKLKDNLEGKSNEGDSRRTPKCSQGATGEKPLNMEDTLTYNALHELATADGVKPSHALTKKTPEMEKGSPADSCVHQSQELEGSSYRRTQRHITYSVAPFVPLVGRPTKAAQHGPIRDSVHAEPAVESNEQNTSLDSEGAVSNLGRRVSLALRNAYSIFGKVAPRGRQQPVQGQGENGVSHAAVGWLRGRSSDEAAELQAETPVEKEKVIIKSIHGLSVDESGSPSISWPQLSLSSTPPVVQRTPPVCPVEDIESDRQILEAETKRWGRRLTAVNNHEPRALGTGPTLNPFRQMHRTEEFVETQLQPMPRKK</sequence>
<gene>
    <name evidence="2" type="ORF">EAH_00017340</name>
</gene>
<feature type="region of interest" description="Disordered" evidence="1">
    <location>
        <begin position="594"/>
        <end position="635"/>
    </location>
</feature>
<dbReference type="OMA" id="WRGHEVR"/>
<feature type="compositionally biased region" description="Polar residues" evidence="1">
    <location>
        <begin position="246"/>
        <end position="255"/>
    </location>
</feature>
<feature type="compositionally biased region" description="Low complexity" evidence="1">
    <location>
        <begin position="16"/>
        <end position="25"/>
    </location>
</feature>
<dbReference type="EMBL" id="HG671323">
    <property type="protein sequence ID" value="CDI80763.1"/>
    <property type="molecule type" value="Genomic_DNA"/>
</dbReference>
<feature type="non-terminal residue" evidence="2">
    <location>
        <position position="1"/>
    </location>
</feature>
<feature type="region of interest" description="Disordered" evidence="1">
    <location>
        <begin position="733"/>
        <end position="757"/>
    </location>
</feature>
<feature type="region of interest" description="Disordered" evidence="1">
    <location>
        <begin position="464"/>
        <end position="520"/>
    </location>
</feature>
<accession>U6GN96</accession>
<reference evidence="2" key="2">
    <citation type="submission" date="2013-10" db="EMBL/GenBank/DDBJ databases">
        <authorList>
            <person name="Aslett M."/>
        </authorList>
    </citation>
    <scope>NUCLEOTIDE SEQUENCE</scope>
    <source>
        <strain evidence="2">Houghton</strain>
    </source>
</reference>
<proteinExistence type="predicted"/>
<feature type="compositionally biased region" description="Basic and acidic residues" evidence="1">
    <location>
        <begin position="464"/>
        <end position="474"/>
    </location>
</feature>
<feature type="compositionally biased region" description="Low complexity" evidence="1">
    <location>
        <begin position="33"/>
        <end position="66"/>
    </location>
</feature>
<dbReference type="PROSITE" id="PS50096">
    <property type="entry name" value="IQ"/>
    <property type="match status" value="1"/>
</dbReference>
<evidence type="ECO:0000256" key="1">
    <source>
        <dbReference type="SAM" id="MobiDB-lite"/>
    </source>
</evidence>
<dbReference type="OrthoDB" id="348164at2759"/>
<protein>
    <submittedName>
        <fullName evidence="2">Uncharacterized protein</fullName>
    </submittedName>
</protein>
<feature type="region of interest" description="Disordered" evidence="1">
    <location>
        <begin position="1"/>
        <end position="70"/>
    </location>
</feature>
<dbReference type="RefSeq" id="XP_013249309.1">
    <property type="nucleotide sequence ID" value="XM_013393855.1"/>
</dbReference>